<dbReference type="GO" id="GO:0005506">
    <property type="term" value="F:iron ion binding"/>
    <property type="evidence" value="ECO:0007669"/>
    <property type="project" value="InterPro"/>
</dbReference>
<evidence type="ECO:0000256" key="1">
    <source>
        <dbReference type="ARBA" id="ARBA00022741"/>
    </source>
</evidence>
<proteinExistence type="inferred from homology"/>
<dbReference type="SUPFAM" id="SSF52440">
    <property type="entry name" value="PreATP-grasp domain"/>
    <property type="match status" value="1"/>
</dbReference>
<dbReference type="InterPro" id="IPR054350">
    <property type="entry name" value="PurT/PurK_preATP-grasp"/>
</dbReference>
<dbReference type="NCBIfam" id="TIGR01161">
    <property type="entry name" value="purK"/>
    <property type="match status" value="1"/>
</dbReference>
<dbReference type="InterPro" id="IPR036329">
    <property type="entry name" value="Aro-AA_hydroxylase_C_sf"/>
</dbReference>
<dbReference type="InterPro" id="IPR036951">
    <property type="entry name" value="ArAA_hydroxylase_sf"/>
</dbReference>
<evidence type="ECO:0000256" key="3">
    <source>
        <dbReference type="ARBA" id="ARBA00022840"/>
    </source>
</evidence>
<dbReference type="InterPro" id="IPR013815">
    <property type="entry name" value="ATP_grasp_subdomain_1"/>
</dbReference>
<dbReference type="EMBL" id="CAJNJA010011186">
    <property type="protein sequence ID" value="CAE7267656.1"/>
    <property type="molecule type" value="Genomic_DNA"/>
</dbReference>
<dbReference type="Gene3D" id="1.10.800.10">
    <property type="entry name" value="Aromatic amino acid hydroxylase"/>
    <property type="match status" value="1"/>
</dbReference>
<dbReference type="GO" id="GO:0005829">
    <property type="term" value="C:cytosol"/>
    <property type="evidence" value="ECO:0007669"/>
    <property type="project" value="TreeGrafter"/>
</dbReference>
<dbReference type="PANTHER" id="PTHR11609:SF5">
    <property type="entry name" value="PHOSPHORIBOSYLAMINOIMIDAZOLE CARBOXYLASE"/>
    <property type="match status" value="1"/>
</dbReference>
<dbReference type="InterPro" id="IPR005875">
    <property type="entry name" value="PurK"/>
</dbReference>
<dbReference type="HAMAP" id="MF_01928">
    <property type="entry name" value="PurK"/>
    <property type="match status" value="1"/>
</dbReference>
<dbReference type="Proteomes" id="UP000601435">
    <property type="component" value="Unassembled WGS sequence"/>
</dbReference>
<dbReference type="InterPro" id="IPR011054">
    <property type="entry name" value="Rudment_hybrid_motif"/>
</dbReference>
<comment type="pathway">
    <text evidence="4">Purine metabolism.</text>
</comment>
<evidence type="ECO:0000256" key="4">
    <source>
        <dbReference type="ARBA" id="ARBA00025704"/>
    </source>
</evidence>
<dbReference type="InterPro" id="IPR003135">
    <property type="entry name" value="ATP-grasp_carboxylate-amine"/>
</dbReference>
<dbReference type="SUPFAM" id="SSF56059">
    <property type="entry name" value="Glutathione synthetase ATP-binding domain-like"/>
    <property type="match status" value="1"/>
</dbReference>
<dbReference type="InterPro" id="IPR011761">
    <property type="entry name" value="ATP-grasp"/>
</dbReference>
<keyword evidence="9" id="KW-1185">Reference proteome</keyword>
<reference evidence="8" key="1">
    <citation type="submission" date="2021-02" db="EMBL/GenBank/DDBJ databases">
        <authorList>
            <person name="Dougan E. K."/>
            <person name="Rhodes N."/>
            <person name="Thang M."/>
            <person name="Chan C."/>
        </authorList>
    </citation>
    <scope>NUCLEOTIDE SEQUENCE</scope>
</reference>
<dbReference type="InterPro" id="IPR019774">
    <property type="entry name" value="Aromatic-AA_hydroxylase_C"/>
</dbReference>
<sequence length="601" mass="66069">MRQLGRMLALAGIPMGLRFRFLDPNPDPCAAELGEHVHADYEDERALARFTEALDAATIEFENIPPAALKRAAQRVPVLPGPRSLETAKDRLEEKRLFDRCEIPTAPTRTVDTLEDLEAALAAIGSPAILKRRTGGYDGKGQAKITSPDTAAIAFASIGERPAVLQGVVEFDHECSIVAVRSKTGEMAFYPLAINTHTRGILTRSVVPAEPHALTDAAVAHATKILNELDHVGVLTIEFFVENGALVANEIAPRVHNTGHWTIDAARTSQFENHLRAILGWPLGDTACTDPEGCAMLNCIGAMPPAAQLLEDTRARLHDYAKQPRPGRKVGHITRPGATNDAFDVLEALVTKTNALAVPMEPGKSALESPVIDNEQCRAALKYAMESEDLPSDEIDIDRMKVTQHYEAYTDENHEVWNYLYQKRMEQLVDVGSNIFLSGIKAIGINDGKVPDLRTVNDNLKSITGWSSHGVPGYLPGKSFFAFLAQRQFPTTITVRPKTSMDYLPEPDIIHDVFGHVPLHADPVFAEFLQTYGKAALHTDDKTKLTQLGRIFWFTVEFGLINEDNKLKLYGAGLISSEGEGHHALKSSEVERRPFDLKTVC</sequence>
<dbReference type="PROSITE" id="PS50975">
    <property type="entry name" value="ATP_GRASP"/>
    <property type="match status" value="1"/>
</dbReference>
<comment type="caution">
    <text evidence="8">The sequence shown here is derived from an EMBL/GenBank/DDBJ whole genome shotgun (WGS) entry which is preliminary data.</text>
</comment>
<keyword evidence="2" id="KW-0658">Purine biosynthesis</keyword>
<dbReference type="GO" id="GO:0004638">
    <property type="term" value="F:phosphoribosylaminoimidazole carboxylase activity"/>
    <property type="evidence" value="ECO:0007669"/>
    <property type="project" value="InterPro"/>
</dbReference>
<evidence type="ECO:0000259" key="7">
    <source>
        <dbReference type="PROSITE" id="PS51410"/>
    </source>
</evidence>
<feature type="non-terminal residue" evidence="8">
    <location>
        <position position="1"/>
    </location>
</feature>
<dbReference type="Pfam" id="PF17769">
    <property type="entry name" value="PurK_C"/>
    <property type="match status" value="1"/>
</dbReference>
<dbReference type="GO" id="GO:0016714">
    <property type="term" value="F:oxidoreductase activity, acting on paired donors, with incorporation or reduction of molecular oxygen, reduced pteridine as one donor, and incorporation of one atom of oxygen"/>
    <property type="evidence" value="ECO:0007669"/>
    <property type="project" value="InterPro"/>
</dbReference>
<gene>
    <name evidence="8" type="primary">purK</name>
    <name evidence="8" type="ORF">SNEC2469_LOCUS6339</name>
</gene>
<dbReference type="GO" id="GO:0009072">
    <property type="term" value="P:aromatic amino acid metabolic process"/>
    <property type="evidence" value="ECO:0007669"/>
    <property type="project" value="InterPro"/>
</dbReference>
<dbReference type="InterPro" id="IPR040686">
    <property type="entry name" value="PurK_C"/>
</dbReference>
<feature type="domain" description="Biopterin-dependent aromatic amino acid hydroxylase family profile" evidence="7">
    <location>
        <begin position="409"/>
        <end position="601"/>
    </location>
</feature>
<dbReference type="SUPFAM" id="SSF56534">
    <property type="entry name" value="Aromatic aminoacid monoxygenases, catalytic and oligomerization domains"/>
    <property type="match status" value="1"/>
</dbReference>
<dbReference type="NCBIfam" id="NF008877">
    <property type="entry name" value="PRK11913.1-2"/>
    <property type="match status" value="1"/>
</dbReference>
<dbReference type="GO" id="GO:0005524">
    <property type="term" value="F:ATP binding"/>
    <property type="evidence" value="ECO:0007669"/>
    <property type="project" value="UniProtKB-UniRule"/>
</dbReference>
<evidence type="ECO:0000256" key="5">
    <source>
        <dbReference type="PROSITE-ProRule" id="PRU00409"/>
    </source>
</evidence>
<evidence type="ECO:0000259" key="6">
    <source>
        <dbReference type="PROSITE" id="PS50975"/>
    </source>
</evidence>
<evidence type="ECO:0000256" key="2">
    <source>
        <dbReference type="ARBA" id="ARBA00022755"/>
    </source>
</evidence>
<dbReference type="OrthoDB" id="6380919at2759"/>
<organism evidence="8 9">
    <name type="scientific">Symbiodinium necroappetens</name>
    <dbReference type="NCBI Taxonomy" id="1628268"/>
    <lineage>
        <taxon>Eukaryota</taxon>
        <taxon>Sar</taxon>
        <taxon>Alveolata</taxon>
        <taxon>Dinophyceae</taxon>
        <taxon>Suessiales</taxon>
        <taxon>Symbiodiniaceae</taxon>
        <taxon>Symbiodinium</taxon>
    </lineage>
</organism>
<dbReference type="PRINTS" id="PR00372">
    <property type="entry name" value="FYWHYDRXLASE"/>
</dbReference>
<evidence type="ECO:0000313" key="8">
    <source>
        <dbReference type="EMBL" id="CAE7267656.1"/>
    </source>
</evidence>
<evidence type="ECO:0000313" key="9">
    <source>
        <dbReference type="Proteomes" id="UP000601435"/>
    </source>
</evidence>
<dbReference type="Pfam" id="PF02222">
    <property type="entry name" value="ATP-grasp"/>
    <property type="match status" value="1"/>
</dbReference>
<dbReference type="PANTHER" id="PTHR11609">
    <property type="entry name" value="PURINE BIOSYNTHESIS PROTEIN 6/7, PUR6/7"/>
    <property type="match status" value="1"/>
</dbReference>
<keyword evidence="1 5" id="KW-0547">Nucleotide-binding</keyword>
<dbReference type="GO" id="GO:0006189">
    <property type="term" value="P:'de novo' IMP biosynthetic process"/>
    <property type="evidence" value="ECO:0007669"/>
    <property type="project" value="InterPro"/>
</dbReference>
<dbReference type="PROSITE" id="PS51410">
    <property type="entry name" value="BH4_AAA_HYDROXYL_2"/>
    <property type="match status" value="1"/>
</dbReference>
<dbReference type="InterPro" id="IPR018301">
    <property type="entry name" value="ArAA_hydroxylase_Fe/CU_BS"/>
</dbReference>
<dbReference type="InterPro" id="IPR016185">
    <property type="entry name" value="PreATP-grasp_dom_sf"/>
</dbReference>
<dbReference type="Gene3D" id="3.40.50.20">
    <property type="match status" value="1"/>
</dbReference>
<protein>
    <submittedName>
        <fullName evidence="8">PurK protein</fullName>
    </submittedName>
</protein>
<accession>A0A812MZY7</accession>
<dbReference type="NCBIfam" id="NF004679">
    <property type="entry name" value="PRK06019.1-5"/>
    <property type="match status" value="1"/>
</dbReference>
<dbReference type="SUPFAM" id="SSF51246">
    <property type="entry name" value="Rudiment single hybrid motif"/>
    <property type="match status" value="1"/>
</dbReference>
<dbReference type="PROSITE" id="PS00367">
    <property type="entry name" value="BH4_AAA_HYDROXYL_1"/>
    <property type="match status" value="1"/>
</dbReference>
<keyword evidence="3 5" id="KW-0067">ATP-binding</keyword>
<dbReference type="Gene3D" id="3.30.1490.20">
    <property type="entry name" value="ATP-grasp fold, A domain"/>
    <property type="match status" value="1"/>
</dbReference>
<feature type="domain" description="ATP-grasp" evidence="6">
    <location>
        <begin position="95"/>
        <end position="279"/>
    </location>
</feature>
<dbReference type="Pfam" id="PF22660">
    <property type="entry name" value="RS_preATP-grasp-like"/>
    <property type="match status" value="1"/>
</dbReference>
<name>A0A812MZY7_9DINO</name>
<dbReference type="Gene3D" id="3.30.470.20">
    <property type="entry name" value="ATP-grasp fold, B domain"/>
    <property type="match status" value="1"/>
</dbReference>
<dbReference type="Pfam" id="PF00351">
    <property type="entry name" value="Biopterin_H"/>
    <property type="match status" value="1"/>
</dbReference>
<dbReference type="AlphaFoldDB" id="A0A812MZY7"/>